<dbReference type="RefSeq" id="WP_078808633.1">
    <property type="nucleotide sequence ID" value="NZ_FUWM01000003.1"/>
</dbReference>
<accession>A0A1T4JKG6</accession>
<dbReference type="InterPro" id="IPR003425">
    <property type="entry name" value="CCB3/YggT"/>
</dbReference>
<dbReference type="EMBL" id="FUWM01000003">
    <property type="protein sequence ID" value="SJZ30646.1"/>
    <property type="molecule type" value="Genomic_DNA"/>
</dbReference>
<evidence type="ECO:0000256" key="1">
    <source>
        <dbReference type="ARBA" id="ARBA00010894"/>
    </source>
</evidence>
<organism evidence="3 4">
    <name type="scientific">Selenihalanaerobacter shriftii</name>
    <dbReference type="NCBI Taxonomy" id="142842"/>
    <lineage>
        <taxon>Bacteria</taxon>
        <taxon>Bacillati</taxon>
        <taxon>Bacillota</taxon>
        <taxon>Clostridia</taxon>
        <taxon>Halanaerobiales</taxon>
        <taxon>Halobacteroidaceae</taxon>
        <taxon>Selenihalanaerobacter</taxon>
    </lineage>
</organism>
<proteinExistence type="inferred from homology"/>
<dbReference type="STRING" id="142842.SAMN02745118_00096"/>
<dbReference type="AlphaFoldDB" id="A0A1T4JKG6"/>
<comment type="similarity">
    <text evidence="1">Belongs to the YggT family.</text>
</comment>
<evidence type="ECO:0000313" key="4">
    <source>
        <dbReference type="Proteomes" id="UP000190625"/>
    </source>
</evidence>
<keyword evidence="2" id="KW-1133">Transmembrane helix</keyword>
<sequence>MHWLIRLIDMAFTFYNWILIARVISSWVQPPTHHANMRKILRFIYNWTEPVLGPIRRMLPTSSLGIDLSPIIAFIALGIIHSSLIRILSRALLY</sequence>
<keyword evidence="2" id="KW-0472">Membrane</keyword>
<protein>
    <submittedName>
        <fullName evidence="3">YggT family protein</fullName>
    </submittedName>
</protein>
<feature type="transmembrane region" description="Helical" evidence="2">
    <location>
        <begin position="68"/>
        <end position="88"/>
    </location>
</feature>
<keyword evidence="4" id="KW-1185">Reference proteome</keyword>
<dbReference type="OrthoDB" id="283553at2"/>
<evidence type="ECO:0000256" key="2">
    <source>
        <dbReference type="SAM" id="Phobius"/>
    </source>
</evidence>
<dbReference type="Proteomes" id="UP000190625">
    <property type="component" value="Unassembled WGS sequence"/>
</dbReference>
<feature type="transmembrane region" description="Helical" evidence="2">
    <location>
        <begin position="7"/>
        <end position="28"/>
    </location>
</feature>
<gene>
    <name evidence="3" type="ORF">SAMN02745118_00096</name>
</gene>
<name>A0A1T4JKG6_9FIRM</name>
<reference evidence="4" key="1">
    <citation type="submission" date="2017-02" db="EMBL/GenBank/DDBJ databases">
        <authorList>
            <person name="Varghese N."/>
            <person name="Submissions S."/>
        </authorList>
    </citation>
    <scope>NUCLEOTIDE SEQUENCE [LARGE SCALE GENOMIC DNA]</scope>
    <source>
        <strain evidence="4">ATCC BAA-73</strain>
    </source>
</reference>
<dbReference type="Pfam" id="PF02325">
    <property type="entry name" value="CCB3_YggT"/>
    <property type="match status" value="1"/>
</dbReference>
<keyword evidence="2" id="KW-0812">Transmembrane</keyword>
<dbReference type="PANTHER" id="PTHR33219">
    <property type="entry name" value="YLMG HOMOLOG PROTEIN 2, CHLOROPLASTIC"/>
    <property type="match status" value="1"/>
</dbReference>
<dbReference type="GO" id="GO:0016020">
    <property type="term" value="C:membrane"/>
    <property type="evidence" value="ECO:0007669"/>
    <property type="project" value="InterPro"/>
</dbReference>
<evidence type="ECO:0000313" key="3">
    <source>
        <dbReference type="EMBL" id="SJZ30646.1"/>
    </source>
</evidence>
<dbReference type="PANTHER" id="PTHR33219:SF14">
    <property type="entry name" value="PROTEIN COFACTOR ASSEMBLY OF COMPLEX C SUBUNIT B CCB3, CHLOROPLASTIC-RELATED"/>
    <property type="match status" value="1"/>
</dbReference>